<dbReference type="PANTHER" id="PTHR11586:SF37">
    <property type="entry name" value="TRNA-BINDING DOMAIN-CONTAINING PROTEIN"/>
    <property type="match status" value="1"/>
</dbReference>
<sequence>MKPVINYSDFEKLDIRVGRVISASAPEGSNKLLRMEVDMGEEIGKRTLFSGIRKWYKPEEVVGKNMEFVINMDPKKMGDPSSGSEQGGYSEGMLIMVDTEEQPILLFLPEAIKPGSVIR</sequence>
<dbReference type="InterPro" id="IPR012340">
    <property type="entry name" value="NA-bd_OB-fold"/>
</dbReference>
<accession>A0A0G1HP12</accession>
<dbReference type="GO" id="GO:0016874">
    <property type="term" value="F:ligase activity"/>
    <property type="evidence" value="ECO:0007669"/>
    <property type="project" value="UniProtKB-KW"/>
</dbReference>
<keyword evidence="2 3" id="KW-0694">RNA-binding</keyword>
<dbReference type="Proteomes" id="UP000034172">
    <property type="component" value="Unassembled WGS sequence"/>
</dbReference>
<dbReference type="PANTHER" id="PTHR11586">
    <property type="entry name" value="TRNA-AMINOACYLATION COFACTOR ARC1 FAMILY MEMBER"/>
    <property type="match status" value="1"/>
</dbReference>
<feature type="domain" description="TRNA-binding" evidence="4">
    <location>
        <begin position="9"/>
        <end position="119"/>
    </location>
</feature>
<dbReference type="EMBL" id="LCIE01000015">
    <property type="protein sequence ID" value="KKT48916.1"/>
    <property type="molecule type" value="Genomic_DNA"/>
</dbReference>
<dbReference type="Pfam" id="PF01588">
    <property type="entry name" value="tRNA_bind"/>
    <property type="match status" value="1"/>
</dbReference>
<evidence type="ECO:0000256" key="1">
    <source>
        <dbReference type="ARBA" id="ARBA00022555"/>
    </source>
</evidence>
<dbReference type="InterPro" id="IPR051270">
    <property type="entry name" value="Tyrosine-tRNA_ligase_regulator"/>
</dbReference>
<dbReference type="GO" id="GO:0000049">
    <property type="term" value="F:tRNA binding"/>
    <property type="evidence" value="ECO:0007669"/>
    <property type="project" value="UniProtKB-UniRule"/>
</dbReference>
<evidence type="ECO:0000256" key="3">
    <source>
        <dbReference type="PROSITE-ProRule" id="PRU00209"/>
    </source>
</evidence>
<evidence type="ECO:0000313" key="6">
    <source>
        <dbReference type="Proteomes" id="UP000034172"/>
    </source>
</evidence>
<evidence type="ECO:0000313" key="5">
    <source>
        <dbReference type="EMBL" id="KKT48916.1"/>
    </source>
</evidence>
<dbReference type="SUPFAM" id="SSF50249">
    <property type="entry name" value="Nucleic acid-binding proteins"/>
    <property type="match status" value="1"/>
</dbReference>
<name>A0A0G1HP12_9BACT</name>
<comment type="caution">
    <text evidence="5">The sequence shown here is derived from an EMBL/GenBank/DDBJ whole genome shotgun (WGS) entry which is preliminary data.</text>
</comment>
<keyword evidence="1 3" id="KW-0820">tRNA-binding</keyword>
<evidence type="ECO:0000259" key="4">
    <source>
        <dbReference type="PROSITE" id="PS50886"/>
    </source>
</evidence>
<dbReference type="InterPro" id="IPR002547">
    <property type="entry name" value="tRNA-bd_dom"/>
</dbReference>
<protein>
    <submittedName>
        <fullName evidence="5">Methionine-tRNA ligase</fullName>
    </submittedName>
</protein>
<reference evidence="5 6" key="1">
    <citation type="journal article" date="2015" name="Nature">
        <title>rRNA introns, odd ribosomes, and small enigmatic genomes across a large radiation of phyla.</title>
        <authorList>
            <person name="Brown C.T."/>
            <person name="Hug L.A."/>
            <person name="Thomas B.C."/>
            <person name="Sharon I."/>
            <person name="Castelle C.J."/>
            <person name="Singh A."/>
            <person name="Wilkins M.J."/>
            <person name="Williams K.H."/>
            <person name="Banfield J.F."/>
        </authorList>
    </citation>
    <scope>NUCLEOTIDE SEQUENCE [LARGE SCALE GENOMIC DNA]</scope>
</reference>
<dbReference type="PROSITE" id="PS50886">
    <property type="entry name" value="TRBD"/>
    <property type="match status" value="1"/>
</dbReference>
<dbReference type="STRING" id="1618392.UW41_C0015G0003"/>
<keyword evidence="5" id="KW-0436">Ligase</keyword>
<proteinExistence type="predicted"/>
<organism evidence="5 6">
    <name type="scientific">Candidatus Collierbacteria bacterium GW2011_GWC2_44_18</name>
    <dbReference type="NCBI Taxonomy" id="1618392"/>
    <lineage>
        <taxon>Bacteria</taxon>
        <taxon>Candidatus Collieribacteriota</taxon>
    </lineage>
</organism>
<dbReference type="Gene3D" id="2.40.50.140">
    <property type="entry name" value="Nucleic acid-binding proteins"/>
    <property type="match status" value="1"/>
</dbReference>
<gene>
    <name evidence="5" type="ORF">UW41_C0015G0003</name>
</gene>
<evidence type="ECO:0000256" key="2">
    <source>
        <dbReference type="ARBA" id="ARBA00022884"/>
    </source>
</evidence>
<dbReference type="AlphaFoldDB" id="A0A0G1HP12"/>